<proteinExistence type="predicted"/>
<sequence length="635" mass="68972">MFGGVLLAWWLAGSSTAPAPAPDATTMALLRPVEYENVTISPDGMYLAIAHRQGEGTTVEVIRRSDGQLATRFVPSSRGLIAGMSWLGPDKLLVSASRTVGPYPMPLAQPTMYIVTIGDKHSVALPRYVAGTIDGDDEHLIVRRCKSWKMDPCRLDVRVVPLGHVSGNGEFISDVPARNADLTFDHAGQPRFALSVADDAAQQFYVRPKDTWLLLNDSNQSGVFVNAMGVSRDNRFGYLIRENRQGTNSIVRYEFATGMQTELLRDPAGDPLTAVFSLDGKEPVGAVFGPGRPVERYWDENSDEARWRRALSAAFPDDLTTVVSATSDGELAVVKVSSDRDPGKFYLFDRSHAKATLLYNSASWIDPDAQRASQAITLTARDGLTLHGFVTLPHTAEGVLPPMVVVVHGGPFYARADWSFDPVAQLLAQHGYAVLRINFRGSSGSGRAFVDAGMRQWGATMQDDVTDATRWAIAQHMADPGRICIFGASYGAYSALMGVAREPSLYRCAIGLSGVYDLNRLYRWGDTHRTDLGINYLRLMVGNDPAALARVSPLALASQITAPVLLGHGADDGRAPILHATAMRDALTAAGHPTELITYDYEAHGLASYGDNLDFYTRMLRFLDAHTGVSGSPPK</sequence>
<dbReference type="Gene3D" id="3.40.50.1820">
    <property type="entry name" value="alpha/beta hydrolase"/>
    <property type="match status" value="1"/>
</dbReference>
<dbReference type="GO" id="GO:0004252">
    <property type="term" value="F:serine-type endopeptidase activity"/>
    <property type="evidence" value="ECO:0007669"/>
    <property type="project" value="TreeGrafter"/>
</dbReference>
<dbReference type="InterPro" id="IPR001375">
    <property type="entry name" value="Peptidase_S9_cat"/>
</dbReference>
<feature type="signal peptide" evidence="2">
    <location>
        <begin position="1"/>
        <end position="19"/>
    </location>
</feature>
<evidence type="ECO:0000256" key="1">
    <source>
        <dbReference type="ARBA" id="ARBA00022801"/>
    </source>
</evidence>
<evidence type="ECO:0000259" key="3">
    <source>
        <dbReference type="Pfam" id="PF00326"/>
    </source>
</evidence>
<dbReference type="PANTHER" id="PTHR42776:SF27">
    <property type="entry name" value="DIPEPTIDYL PEPTIDASE FAMILY MEMBER 6"/>
    <property type="match status" value="1"/>
</dbReference>
<dbReference type="Pfam" id="PF00326">
    <property type="entry name" value="Peptidase_S9"/>
    <property type="match status" value="1"/>
</dbReference>
<feature type="domain" description="Peptidase S9 prolyl oligopeptidase catalytic" evidence="3">
    <location>
        <begin position="418"/>
        <end position="628"/>
    </location>
</feature>
<protein>
    <submittedName>
        <fullName evidence="4">S9 family peptidase</fullName>
    </submittedName>
</protein>
<gene>
    <name evidence="4" type="ORF">EZM97_27930</name>
</gene>
<comment type="caution">
    <text evidence="4">The sequence shown here is derived from an EMBL/GenBank/DDBJ whole genome shotgun (WGS) entry which is preliminary data.</text>
</comment>
<feature type="chain" id="PRO_5020691727" evidence="2">
    <location>
        <begin position="20"/>
        <end position="635"/>
    </location>
</feature>
<dbReference type="Proteomes" id="UP000291822">
    <property type="component" value="Unassembled WGS sequence"/>
</dbReference>
<dbReference type="AlphaFoldDB" id="A0A4R0YQS8"/>
<evidence type="ECO:0000313" key="4">
    <source>
        <dbReference type="EMBL" id="TCI08455.1"/>
    </source>
</evidence>
<keyword evidence="2" id="KW-0732">Signal</keyword>
<dbReference type="InterPro" id="IPR029058">
    <property type="entry name" value="AB_hydrolase_fold"/>
</dbReference>
<keyword evidence="1" id="KW-0378">Hydrolase</keyword>
<dbReference type="PANTHER" id="PTHR42776">
    <property type="entry name" value="SERINE PEPTIDASE S9 FAMILY MEMBER"/>
    <property type="match status" value="1"/>
</dbReference>
<evidence type="ECO:0000256" key="2">
    <source>
        <dbReference type="SAM" id="SignalP"/>
    </source>
</evidence>
<dbReference type="GO" id="GO:0006508">
    <property type="term" value="P:proteolysis"/>
    <property type="evidence" value="ECO:0007669"/>
    <property type="project" value="InterPro"/>
</dbReference>
<dbReference type="RefSeq" id="WP_131151604.1">
    <property type="nucleotide sequence ID" value="NZ_SJTG01000004.1"/>
</dbReference>
<reference evidence="4 5" key="1">
    <citation type="submission" date="2019-02" db="EMBL/GenBank/DDBJ databases">
        <title>Dyella amyloliquefaciens sp. nov., isolated from forest soil.</title>
        <authorList>
            <person name="Gao Z.-H."/>
            <person name="Qiu L.-H."/>
        </authorList>
    </citation>
    <scope>NUCLEOTIDE SEQUENCE [LARGE SCALE GENOMIC DNA]</scope>
    <source>
        <strain evidence="4 5">KACC 12747</strain>
    </source>
</reference>
<accession>A0A4R0YQS8</accession>
<organism evidence="4 5">
    <name type="scientific">Dyella soli</name>
    <dbReference type="NCBI Taxonomy" id="522319"/>
    <lineage>
        <taxon>Bacteria</taxon>
        <taxon>Pseudomonadati</taxon>
        <taxon>Pseudomonadota</taxon>
        <taxon>Gammaproteobacteria</taxon>
        <taxon>Lysobacterales</taxon>
        <taxon>Rhodanobacteraceae</taxon>
        <taxon>Dyella</taxon>
    </lineage>
</organism>
<evidence type="ECO:0000313" key="5">
    <source>
        <dbReference type="Proteomes" id="UP000291822"/>
    </source>
</evidence>
<dbReference type="SUPFAM" id="SSF53474">
    <property type="entry name" value="alpha/beta-Hydrolases"/>
    <property type="match status" value="1"/>
</dbReference>
<name>A0A4R0YQS8_9GAMM</name>
<dbReference type="EMBL" id="SJTG01000004">
    <property type="protein sequence ID" value="TCI08455.1"/>
    <property type="molecule type" value="Genomic_DNA"/>
</dbReference>
<dbReference type="SUPFAM" id="SSF82171">
    <property type="entry name" value="DPP6 N-terminal domain-like"/>
    <property type="match status" value="1"/>
</dbReference>
<keyword evidence="5" id="KW-1185">Reference proteome</keyword>